<dbReference type="InterPro" id="IPR050179">
    <property type="entry name" value="Trans_hexapeptide_repeat"/>
</dbReference>
<name>A0A553K1P5_9ACTN</name>
<sequence length="205" mass="23108">MSYNRVLVRVYAVRRRSVRRLVVRICRALEGGEMTSKTLREIFRRFHDVDVGMYSHGGCFELYAFGPKTTIGRYSSIARGAFAATLDHPTGRKSMHGYFFNPRLGLVSDELSYSPLRIGNDVWMGYNSIIHSSVNEIGDGAVIGAGAVVFKDVPPYAVVVGNPGRVVRYRFDEETITRLLAERWWEKDLEELDPAAMMTPHMGIA</sequence>
<dbReference type="OrthoDB" id="2643438at2"/>
<gene>
    <name evidence="1" type="ORF">FOJ82_05765</name>
</gene>
<dbReference type="EMBL" id="VKKG01000002">
    <property type="protein sequence ID" value="TRY18628.1"/>
    <property type="molecule type" value="Genomic_DNA"/>
</dbReference>
<proteinExistence type="predicted"/>
<dbReference type="PANTHER" id="PTHR43300:SF11">
    <property type="entry name" value="ACETYLTRANSFERASE RV3034C-RELATED"/>
    <property type="match status" value="1"/>
</dbReference>
<dbReference type="Gene3D" id="2.160.10.10">
    <property type="entry name" value="Hexapeptide repeat proteins"/>
    <property type="match status" value="1"/>
</dbReference>
<dbReference type="InterPro" id="IPR011004">
    <property type="entry name" value="Trimer_LpxA-like_sf"/>
</dbReference>
<keyword evidence="2" id="KW-1185">Reference proteome</keyword>
<evidence type="ECO:0000313" key="1">
    <source>
        <dbReference type="EMBL" id="TRY18628.1"/>
    </source>
</evidence>
<dbReference type="SUPFAM" id="SSF51161">
    <property type="entry name" value="Trimeric LpxA-like enzymes"/>
    <property type="match status" value="1"/>
</dbReference>
<accession>A0A553K1P5</accession>
<keyword evidence="1" id="KW-0808">Transferase</keyword>
<organism evidence="1 2">
    <name type="scientific">Tessaracoccus rhinocerotis</name>
    <dbReference type="NCBI Taxonomy" id="1689449"/>
    <lineage>
        <taxon>Bacteria</taxon>
        <taxon>Bacillati</taxon>
        <taxon>Actinomycetota</taxon>
        <taxon>Actinomycetes</taxon>
        <taxon>Propionibacteriales</taxon>
        <taxon>Propionibacteriaceae</taxon>
        <taxon>Tessaracoccus</taxon>
    </lineage>
</organism>
<dbReference type="RefSeq" id="WP_143937523.1">
    <property type="nucleotide sequence ID" value="NZ_VKKG01000002.1"/>
</dbReference>
<evidence type="ECO:0000313" key="2">
    <source>
        <dbReference type="Proteomes" id="UP000317638"/>
    </source>
</evidence>
<comment type="caution">
    <text evidence="1">The sequence shown here is derived from an EMBL/GenBank/DDBJ whole genome shotgun (WGS) entry which is preliminary data.</text>
</comment>
<reference evidence="1 2" key="1">
    <citation type="submission" date="2019-07" db="EMBL/GenBank/DDBJ databases">
        <authorList>
            <person name="Zhou L.-Y."/>
        </authorList>
    </citation>
    <scope>NUCLEOTIDE SEQUENCE [LARGE SCALE GENOMIC DNA]</scope>
    <source>
        <strain evidence="1 2">YIM 101269</strain>
    </source>
</reference>
<dbReference type="Proteomes" id="UP000317638">
    <property type="component" value="Unassembled WGS sequence"/>
</dbReference>
<dbReference type="PANTHER" id="PTHR43300">
    <property type="entry name" value="ACETYLTRANSFERASE"/>
    <property type="match status" value="1"/>
</dbReference>
<dbReference type="GO" id="GO:0016740">
    <property type="term" value="F:transferase activity"/>
    <property type="evidence" value="ECO:0007669"/>
    <property type="project" value="UniProtKB-KW"/>
</dbReference>
<dbReference type="AlphaFoldDB" id="A0A553K1P5"/>
<protein>
    <submittedName>
        <fullName evidence="1">CatB-related O-acetyltransferase</fullName>
    </submittedName>
</protein>
<dbReference type="CDD" id="cd03349">
    <property type="entry name" value="LbH_XAT"/>
    <property type="match status" value="1"/>
</dbReference>